<evidence type="ECO:0000256" key="1">
    <source>
        <dbReference type="ARBA" id="ARBA00006484"/>
    </source>
</evidence>
<gene>
    <name evidence="4" type="ORF">EJ06DRAFT_568922</name>
</gene>
<comment type="similarity">
    <text evidence="1">Belongs to the short-chain dehydrogenases/reductases (SDR) family.</text>
</comment>
<dbReference type="PANTHER" id="PTHR24321">
    <property type="entry name" value="DEHYDROGENASES, SHORT CHAIN"/>
    <property type="match status" value="1"/>
</dbReference>
<sequence>MAFAQEGCPCVAITDINAVKLEAMRLEILNNTGTDVTVLTAAGDISDERFVNALVKTIVEQTTRIDYLVNCAGVMGHSEITTNTLASQFDRINDINYRGSWLVTRAVLRVMIQQAPLSETTANNAHKPPQRGSIVNIAAQFGLVGRPRSTAYSASNAAIIAMTKGDAIDYSPWGIRINCVCPGFIDTPMVRGNPAANSALKPTIESKVPMRRIGLPEEVAWCVLFLCSNKASFVQGASLPVDGGFTAM</sequence>
<dbReference type="SUPFAM" id="SSF51735">
    <property type="entry name" value="NAD(P)-binding Rossmann-fold domains"/>
    <property type="match status" value="1"/>
</dbReference>
<dbReference type="PRINTS" id="PR00081">
    <property type="entry name" value="GDHRDH"/>
</dbReference>
<dbReference type="CDD" id="cd05233">
    <property type="entry name" value="SDR_c"/>
    <property type="match status" value="1"/>
</dbReference>
<dbReference type="FunFam" id="3.40.50.720:FF:000084">
    <property type="entry name" value="Short-chain dehydrogenase reductase"/>
    <property type="match status" value="1"/>
</dbReference>
<dbReference type="InterPro" id="IPR002347">
    <property type="entry name" value="SDR_fam"/>
</dbReference>
<dbReference type="InterPro" id="IPR036291">
    <property type="entry name" value="NAD(P)-bd_dom_sf"/>
</dbReference>
<protein>
    <submittedName>
        <fullName evidence="4">Oxidoreductase</fullName>
    </submittedName>
</protein>
<reference evidence="4" key="1">
    <citation type="journal article" date="2020" name="Stud. Mycol.">
        <title>101 Dothideomycetes genomes: a test case for predicting lifestyles and emergence of pathogens.</title>
        <authorList>
            <person name="Haridas S."/>
            <person name="Albert R."/>
            <person name="Binder M."/>
            <person name="Bloem J."/>
            <person name="Labutti K."/>
            <person name="Salamov A."/>
            <person name="Andreopoulos B."/>
            <person name="Baker S."/>
            <person name="Barry K."/>
            <person name="Bills G."/>
            <person name="Bluhm B."/>
            <person name="Cannon C."/>
            <person name="Castanera R."/>
            <person name="Culley D."/>
            <person name="Daum C."/>
            <person name="Ezra D."/>
            <person name="Gonzalez J."/>
            <person name="Henrissat B."/>
            <person name="Kuo A."/>
            <person name="Liang C."/>
            <person name="Lipzen A."/>
            <person name="Lutzoni F."/>
            <person name="Magnuson J."/>
            <person name="Mondo S."/>
            <person name="Nolan M."/>
            <person name="Ohm R."/>
            <person name="Pangilinan J."/>
            <person name="Park H.-J."/>
            <person name="Ramirez L."/>
            <person name="Alfaro M."/>
            <person name="Sun H."/>
            <person name="Tritt A."/>
            <person name="Yoshinaga Y."/>
            <person name="Zwiers L.-H."/>
            <person name="Turgeon B."/>
            <person name="Goodwin S."/>
            <person name="Spatafora J."/>
            <person name="Crous P."/>
            <person name="Grigoriev I."/>
        </authorList>
    </citation>
    <scope>NUCLEOTIDE SEQUENCE</scope>
    <source>
        <strain evidence="4">CBS 262.69</strain>
    </source>
</reference>
<proteinExistence type="inferred from homology"/>
<accession>A0A6G1I8P7</accession>
<dbReference type="Gene3D" id="3.40.50.720">
    <property type="entry name" value="NAD(P)-binding Rossmann-like Domain"/>
    <property type="match status" value="1"/>
</dbReference>
<organism evidence="4 5">
    <name type="scientific">Trichodelitschia bisporula</name>
    <dbReference type="NCBI Taxonomy" id="703511"/>
    <lineage>
        <taxon>Eukaryota</taxon>
        <taxon>Fungi</taxon>
        <taxon>Dikarya</taxon>
        <taxon>Ascomycota</taxon>
        <taxon>Pezizomycotina</taxon>
        <taxon>Dothideomycetes</taxon>
        <taxon>Dothideomycetes incertae sedis</taxon>
        <taxon>Phaeotrichales</taxon>
        <taxon>Phaeotrichaceae</taxon>
        <taxon>Trichodelitschia</taxon>
    </lineage>
</organism>
<evidence type="ECO:0000313" key="5">
    <source>
        <dbReference type="Proteomes" id="UP000799640"/>
    </source>
</evidence>
<keyword evidence="3" id="KW-0560">Oxidoreductase</keyword>
<dbReference type="Pfam" id="PF13561">
    <property type="entry name" value="adh_short_C2"/>
    <property type="match status" value="1"/>
</dbReference>
<dbReference type="PANTHER" id="PTHR24321:SF12">
    <property type="entry name" value="SHORT-CHAIN DEHYDROGENASE_REDUCTASE FAMILY, PUTATIVE (AFU_ORTHOLOGUE AFUA_5G14340)-RELATED"/>
    <property type="match status" value="1"/>
</dbReference>
<evidence type="ECO:0000256" key="2">
    <source>
        <dbReference type="ARBA" id="ARBA00022857"/>
    </source>
</evidence>
<evidence type="ECO:0000256" key="3">
    <source>
        <dbReference type="ARBA" id="ARBA00023002"/>
    </source>
</evidence>
<dbReference type="OrthoDB" id="5840532at2759"/>
<dbReference type="PRINTS" id="PR00080">
    <property type="entry name" value="SDRFAMILY"/>
</dbReference>
<keyword evidence="5" id="KW-1185">Reference proteome</keyword>
<dbReference type="EMBL" id="ML996688">
    <property type="protein sequence ID" value="KAF2404642.1"/>
    <property type="molecule type" value="Genomic_DNA"/>
</dbReference>
<dbReference type="AlphaFoldDB" id="A0A6G1I8P7"/>
<name>A0A6G1I8P7_9PEZI</name>
<dbReference type="GO" id="GO:0016491">
    <property type="term" value="F:oxidoreductase activity"/>
    <property type="evidence" value="ECO:0007669"/>
    <property type="project" value="UniProtKB-KW"/>
</dbReference>
<keyword evidence="2" id="KW-0521">NADP</keyword>
<evidence type="ECO:0000313" key="4">
    <source>
        <dbReference type="EMBL" id="KAF2404642.1"/>
    </source>
</evidence>
<dbReference type="Proteomes" id="UP000799640">
    <property type="component" value="Unassembled WGS sequence"/>
</dbReference>